<reference evidence="2 3" key="1">
    <citation type="submission" date="2016-10" db="EMBL/GenBank/DDBJ databases">
        <authorList>
            <person name="de Groot N.N."/>
        </authorList>
    </citation>
    <scope>NUCLEOTIDE SEQUENCE [LARGE SCALE GENOMIC DNA]</scope>
    <source>
        <strain evidence="2 3">DSM 23142</strain>
    </source>
</reference>
<dbReference type="Proteomes" id="UP000199009">
    <property type="component" value="Chromosome I"/>
</dbReference>
<sequence length="229" mass="24723">MLRKLALSVLCIVLLAPMTGCQSQSEPDDVAIDGVSSASFQQGDESKDSSAAAITLRLTEDDVGWEQLDASLSKAGIDVLTLNATPAQLGYAQEIVDAGTEFLHSKGARLVGLIAADEAGEKAWELFARNSVDIQVGVLINATPQPMPTFTSPFQTPVLVLDTTTESNPDTYSSFHDHLSDIAYPHEMRSYSDNVHFAPATTQSDQNAWSDATNRTQAWLSQFLSNEDD</sequence>
<proteinExistence type="predicted"/>
<accession>A0A1G7X438</accession>
<dbReference type="RefSeq" id="WP_157681774.1">
    <property type="nucleotide sequence ID" value="NZ_LT629692.1"/>
</dbReference>
<evidence type="ECO:0000313" key="2">
    <source>
        <dbReference type="EMBL" id="SDG78935.1"/>
    </source>
</evidence>
<keyword evidence="3" id="KW-1185">Reference proteome</keyword>
<keyword evidence="1" id="KW-0732">Signal</keyword>
<feature type="signal peptide" evidence="1">
    <location>
        <begin position="1"/>
        <end position="23"/>
    </location>
</feature>
<protein>
    <submittedName>
        <fullName evidence="2">Uncharacterized protein</fullName>
    </submittedName>
</protein>
<dbReference type="InterPro" id="IPR029058">
    <property type="entry name" value="AB_hydrolase_fold"/>
</dbReference>
<dbReference type="AlphaFoldDB" id="A0A1G7X438"/>
<organism evidence="2 3">
    <name type="scientific">Microbacterium pygmaeum</name>
    <dbReference type="NCBI Taxonomy" id="370764"/>
    <lineage>
        <taxon>Bacteria</taxon>
        <taxon>Bacillati</taxon>
        <taxon>Actinomycetota</taxon>
        <taxon>Actinomycetes</taxon>
        <taxon>Micrococcales</taxon>
        <taxon>Microbacteriaceae</taxon>
        <taxon>Microbacterium</taxon>
    </lineage>
</organism>
<evidence type="ECO:0000313" key="3">
    <source>
        <dbReference type="Proteomes" id="UP000199009"/>
    </source>
</evidence>
<dbReference type="EMBL" id="LT629692">
    <property type="protein sequence ID" value="SDG78935.1"/>
    <property type="molecule type" value="Genomic_DNA"/>
</dbReference>
<gene>
    <name evidence="2" type="ORF">SAMN04489810_1297</name>
</gene>
<evidence type="ECO:0000256" key="1">
    <source>
        <dbReference type="SAM" id="SignalP"/>
    </source>
</evidence>
<name>A0A1G7X438_9MICO</name>
<dbReference type="Gene3D" id="3.40.50.1820">
    <property type="entry name" value="alpha/beta hydrolase"/>
    <property type="match status" value="1"/>
</dbReference>
<feature type="chain" id="PRO_5038488641" evidence="1">
    <location>
        <begin position="24"/>
        <end position="229"/>
    </location>
</feature>